<evidence type="ECO:0000313" key="5">
    <source>
        <dbReference type="Proteomes" id="UP000639516"/>
    </source>
</evidence>
<keyword evidence="5" id="KW-1185">Reference proteome</keyword>
<sequence length="157" mass="18053">MIRRAYVSDIPQVAALYHAVWHETHAPFMPRAEIIRRSTEFFMERMTALLQSTLVTELNEEIVAFSAWRGHILGQLYVAMPHRGTQAASRLLTASEIEMAKEGVTESELHCLVGNERARRFYERMGWHNKEKITEPVAGEHGQTDVPFWCMTKLLAI</sequence>
<dbReference type="PROSITE" id="PS51186">
    <property type="entry name" value="GNAT"/>
    <property type="match status" value="1"/>
</dbReference>
<comment type="caution">
    <text evidence="4">The sequence shown here is derived from an EMBL/GenBank/DDBJ whole genome shotgun (WGS) entry which is preliminary data.</text>
</comment>
<evidence type="ECO:0000256" key="2">
    <source>
        <dbReference type="ARBA" id="ARBA00023315"/>
    </source>
</evidence>
<evidence type="ECO:0000313" key="4">
    <source>
        <dbReference type="EMBL" id="MBC9982046.1"/>
    </source>
</evidence>
<dbReference type="PANTHER" id="PTHR43877">
    <property type="entry name" value="AMINOALKYLPHOSPHONATE N-ACETYLTRANSFERASE-RELATED-RELATED"/>
    <property type="match status" value="1"/>
</dbReference>
<name>A0ABR7UDC2_9BRAD</name>
<dbReference type="PANTHER" id="PTHR43877:SF1">
    <property type="entry name" value="ACETYLTRANSFERASE"/>
    <property type="match status" value="1"/>
</dbReference>
<dbReference type="SUPFAM" id="SSF55729">
    <property type="entry name" value="Acyl-CoA N-acyltransferases (Nat)"/>
    <property type="match status" value="1"/>
</dbReference>
<dbReference type="Gene3D" id="3.40.630.30">
    <property type="match status" value="1"/>
</dbReference>
<dbReference type="Pfam" id="PF00583">
    <property type="entry name" value="Acetyltransf_1"/>
    <property type="match status" value="1"/>
</dbReference>
<keyword evidence="2" id="KW-0012">Acyltransferase</keyword>
<dbReference type="InterPro" id="IPR000182">
    <property type="entry name" value="GNAT_dom"/>
</dbReference>
<evidence type="ECO:0000256" key="1">
    <source>
        <dbReference type="ARBA" id="ARBA00022679"/>
    </source>
</evidence>
<dbReference type="InterPro" id="IPR016181">
    <property type="entry name" value="Acyl_CoA_acyltransferase"/>
</dbReference>
<proteinExistence type="predicted"/>
<dbReference type="InterPro" id="IPR050832">
    <property type="entry name" value="Bact_Acetyltransf"/>
</dbReference>
<accession>A0ABR7UDC2</accession>
<evidence type="ECO:0000259" key="3">
    <source>
        <dbReference type="PROSITE" id="PS51186"/>
    </source>
</evidence>
<dbReference type="EMBL" id="JAATTO010000045">
    <property type="protein sequence ID" value="MBC9982046.1"/>
    <property type="molecule type" value="Genomic_DNA"/>
</dbReference>
<dbReference type="Proteomes" id="UP000639516">
    <property type="component" value="Unassembled WGS sequence"/>
</dbReference>
<organism evidence="4 5">
    <name type="scientific">Bradyrhizobium campsiandrae</name>
    <dbReference type="NCBI Taxonomy" id="1729892"/>
    <lineage>
        <taxon>Bacteria</taxon>
        <taxon>Pseudomonadati</taxon>
        <taxon>Pseudomonadota</taxon>
        <taxon>Alphaproteobacteria</taxon>
        <taxon>Hyphomicrobiales</taxon>
        <taxon>Nitrobacteraceae</taxon>
        <taxon>Bradyrhizobium</taxon>
    </lineage>
</organism>
<reference evidence="4 5" key="1">
    <citation type="journal article" date="2020" name="Arch. Microbiol.">
        <title>Bradyrhizobium campsiandrae sp. nov., a nitrogen-fixing bacterial strain isolated from a native leguminous tree from the Amazon adapted to flooded conditions.</title>
        <authorList>
            <person name="Cabral Michel D."/>
            <person name="Martins da Costa E."/>
            <person name="Azarias Guimaraes A."/>
            <person name="Soares de Carvalho T."/>
            <person name="Santos de Castro Caputo P."/>
            <person name="Willems A."/>
            <person name="de Souza Moreira F.M."/>
        </authorList>
    </citation>
    <scope>NUCLEOTIDE SEQUENCE [LARGE SCALE GENOMIC DNA]</scope>
    <source>
        <strain evidence="5">INPA 384B</strain>
    </source>
</reference>
<protein>
    <submittedName>
        <fullName evidence="4">GNAT family N-acetyltransferase</fullName>
    </submittedName>
</protein>
<gene>
    <name evidence="4" type="ORF">HA482_27930</name>
</gene>
<keyword evidence="1" id="KW-0808">Transferase</keyword>
<feature type="domain" description="N-acetyltransferase" evidence="3">
    <location>
        <begin position="1"/>
        <end position="156"/>
    </location>
</feature>